<organism evidence="2 3">
    <name type="scientific">Endozoicomonas lisbonensis</name>
    <dbReference type="NCBI Taxonomy" id="3120522"/>
    <lineage>
        <taxon>Bacteria</taxon>
        <taxon>Pseudomonadati</taxon>
        <taxon>Pseudomonadota</taxon>
        <taxon>Gammaproteobacteria</taxon>
        <taxon>Oceanospirillales</taxon>
        <taxon>Endozoicomonadaceae</taxon>
        <taxon>Endozoicomonas</taxon>
    </lineage>
</organism>
<proteinExistence type="predicted"/>
<sequence>MGKQFEAITDEQAEFIGNQHVFFVGTAAEEGTVNVSPKGMDSLRVLNRNTVAWLNLTGSGNETSAHVQINPRMTIMFCAFEGKPIILRLYGQAKVLHQADREWNDYIGLFPEIPGSRQIFLLNVERTQNSCGMGVPFYDYKQDREALVNAFQRRGKEGTESYWKQKNQTSIDGFDTHIAELSGLDEA</sequence>
<dbReference type="Pfam" id="PF01243">
    <property type="entry name" value="PNPOx_N"/>
    <property type="match status" value="1"/>
</dbReference>
<reference evidence="2 3" key="1">
    <citation type="submission" date="2024-06" db="EMBL/GenBank/DDBJ databases">
        <title>Genomic Encyclopedia of Type Strains, Phase V (KMG-V): Genome sequencing to study the core and pangenomes of soil and plant-associated prokaryotes.</title>
        <authorList>
            <person name="Whitman W."/>
        </authorList>
    </citation>
    <scope>NUCLEOTIDE SEQUENCE [LARGE SCALE GENOMIC DNA]</scope>
    <source>
        <strain evidence="2 3">NE40</strain>
    </source>
</reference>
<feature type="domain" description="Pyridoxamine 5'-phosphate oxidase N-terminal" evidence="1">
    <location>
        <begin position="8"/>
        <end position="130"/>
    </location>
</feature>
<dbReference type="Proteomes" id="UP001549366">
    <property type="component" value="Unassembled WGS sequence"/>
</dbReference>
<dbReference type="InterPro" id="IPR011576">
    <property type="entry name" value="Pyridox_Oxase_N"/>
</dbReference>
<accession>A0ABV2SDM4</accession>
<protein>
    <recommendedName>
        <fullName evidence="1">Pyridoxamine 5'-phosphate oxidase N-terminal domain-containing protein</fullName>
    </recommendedName>
</protein>
<dbReference type="PANTHER" id="PTHR39336">
    <property type="entry name" value="PYRIDOXAMINE PHOSPHATE OXIDASE FAMILY PROTEIN (AFU_ORTHOLOGUE AFUA_6G11440)"/>
    <property type="match status" value="1"/>
</dbReference>
<comment type="caution">
    <text evidence="2">The sequence shown here is derived from an EMBL/GenBank/DDBJ whole genome shotgun (WGS) entry which is preliminary data.</text>
</comment>
<dbReference type="SUPFAM" id="SSF50475">
    <property type="entry name" value="FMN-binding split barrel"/>
    <property type="match status" value="1"/>
</dbReference>
<evidence type="ECO:0000313" key="3">
    <source>
        <dbReference type="Proteomes" id="UP001549366"/>
    </source>
</evidence>
<name>A0ABV2SDM4_9GAMM</name>
<evidence type="ECO:0000259" key="1">
    <source>
        <dbReference type="Pfam" id="PF01243"/>
    </source>
</evidence>
<keyword evidence="3" id="KW-1185">Reference proteome</keyword>
<dbReference type="Gene3D" id="2.30.110.10">
    <property type="entry name" value="Electron Transport, Fmn-binding Protein, Chain A"/>
    <property type="match status" value="1"/>
</dbReference>
<gene>
    <name evidence="2" type="ORF">V5J35_001052</name>
</gene>
<dbReference type="PANTHER" id="PTHR39336:SF1">
    <property type="entry name" value="PYRIDOXAMINE PHOSPHATE OXIDASE FAMILY PROTEIN (AFU_ORTHOLOGUE AFUA_6G11440)"/>
    <property type="match status" value="1"/>
</dbReference>
<evidence type="ECO:0000313" key="2">
    <source>
        <dbReference type="EMBL" id="MET4755860.1"/>
    </source>
</evidence>
<dbReference type="InterPro" id="IPR012349">
    <property type="entry name" value="Split_barrel_FMN-bd"/>
</dbReference>
<dbReference type="RefSeq" id="WP_354010239.1">
    <property type="nucleotide sequence ID" value="NZ_JBEWTA010000001.1"/>
</dbReference>
<dbReference type="EMBL" id="JBEWTB010000002">
    <property type="protein sequence ID" value="MET4755860.1"/>
    <property type="molecule type" value="Genomic_DNA"/>
</dbReference>